<dbReference type="GO" id="GO:0009245">
    <property type="term" value="P:lipid A biosynthetic process"/>
    <property type="evidence" value="ECO:0007669"/>
    <property type="project" value="TreeGrafter"/>
</dbReference>
<dbReference type="Pfam" id="PF00149">
    <property type="entry name" value="Metallophos"/>
    <property type="match status" value="1"/>
</dbReference>
<keyword evidence="5" id="KW-1185">Reference proteome</keyword>
<dbReference type="AlphaFoldDB" id="A0A6C2YS13"/>
<dbReference type="EMBL" id="LR586016">
    <property type="protein sequence ID" value="VIP03672.1"/>
    <property type="molecule type" value="Genomic_DNA"/>
</dbReference>
<evidence type="ECO:0000256" key="2">
    <source>
        <dbReference type="ARBA" id="ARBA00022801"/>
    </source>
</evidence>
<dbReference type="PANTHER" id="PTHR31302">
    <property type="entry name" value="TRANSMEMBRANE PROTEIN WITH METALLOPHOSPHOESTERASE DOMAIN-RELATED"/>
    <property type="match status" value="1"/>
</dbReference>
<evidence type="ECO:0000259" key="3">
    <source>
        <dbReference type="Pfam" id="PF00149"/>
    </source>
</evidence>
<dbReference type="CDD" id="cd07385">
    <property type="entry name" value="MPP_YkuE_C"/>
    <property type="match status" value="1"/>
</dbReference>
<dbReference type="InterPro" id="IPR029052">
    <property type="entry name" value="Metallo-depent_PP-like"/>
</dbReference>
<dbReference type="InterPro" id="IPR051158">
    <property type="entry name" value="Metallophosphoesterase_sf"/>
</dbReference>
<protein>
    <recommendedName>
        <fullName evidence="3">Calcineurin-like phosphoesterase domain-containing protein</fullName>
    </recommendedName>
</protein>
<dbReference type="GO" id="GO:0016020">
    <property type="term" value="C:membrane"/>
    <property type="evidence" value="ECO:0007669"/>
    <property type="project" value="GOC"/>
</dbReference>
<evidence type="ECO:0000313" key="4">
    <source>
        <dbReference type="EMBL" id="VIP03672.1"/>
    </source>
</evidence>
<organism evidence="4">
    <name type="scientific">Tuwongella immobilis</name>
    <dbReference type="NCBI Taxonomy" id="692036"/>
    <lineage>
        <taxon>Bacteria</taxon>
        <taxon>Pseudomonadati</taxon>
        <taxon>Planctomycetota</taxon>
        <taxon>Planctomycetia</taxon>
        <taxon>Gemmatales</taxon>
        <taxon>Gemmataceae</taxon>
        <taxon>Tuwongella</taxon>
    </lineage>
</organism>
<dbReference type="Proteomes" id="UP000464378">
    <property type="component" value="Chromosome"/>
</dbReference>
<feature type="domain" description="Calcineurin-like phosphoesterase" evidence="3">
    <location>
        <begin position="55"/>
        <end position="228"/>
    </location>
</feature>
<dbReference type="SUPFAM" id="SSF56300">
    <property type="entry name" value="Metallo-dependent phosphatases"/>
    <property type="match status" value="1"/>
</dbReference>
<dbReference type="Gene3D" id="3.60.21.10">
    <property type="match status" value="1"/>
</dbReference>
<dbReference type="InParanoid" id="A0A6C2YS13"/>
<evidence type="ECO:0000313" key="5">
    <source>
        <dbReference type="Proteomes" id="UP000464378"/>
    </source>
</evidence>
<proteinExistence type="predicted"/>
<reference evidence="4" key="1">
    <citation type="submission" date="2019-04" db="EMBL/GenBank/DDBJ databases">
        <authorList>
            <consortium name="Science for Life Laboratories"/>
        </authorList>
    </citation>
    <scope>NUCLEOTIDE SEQUENCE</scope>
    <source>
        <strain evidence="4">MBLW1</strain>
    </source>
</reference>
<dbReference type="GO" id="GO:0008758">
    <property type="term" value="F:UDP-2,3-diacylglucosamine hydrolase activity"/>
    <property type="evidence" value="ECO:0007669"/>
    <property type="project" value="TreeGrafter"/>
</dbReference>
<evidence type="ECO:0000256" key="1">
    <source>
        <dbReference type="ARBA" id="ARBA00022723"/>
    </source>
</evidence>
<accession>A0A6C2YS13</accession>
<dbReference type="FunCoup" id="A0A6C2YS13">
    <property type="interactions" value="98"/>
</dbReference>
<sequence>MKQLPQIHDRSSRLARFLGRNWARVTYARHIEPTWLEINELPITIPDLPAAFAGMRIAHLSDLHDGHQLPRDYLPRTMDQVMDLQPDLIALTGDFIHKGYHHVEQIARTVGRLSAPLGVFAVLGNHDFSVRNALGVRRYPKLHRAIADALAANGVTVLRNETHPLLRDGQRIDLCGLDDLWSRECFPDRAFAGLSDRTPRIVMAHNPQTIHLVEHDRMDLMLSGHTHGGQIDWPGLGRIVLGKQAKRLAAGLYRMGDSRWLYVSKGVGYGFRFRFNVRPEVAILQLTPEQSAHSAADSASLAENRG</sequence>
<dbReference type="GO" id="GO:0046872">
    <property type="term" value="F:metal ion binding"/>
    <property type="evidence" value="ECO:0007669"/>
    <property type="project" value="UniProtKB-KW"/>
</dbReference>
<dbReference type="EMBL" id="LR593887">
    <property type="protein sequence ID" value="VTS04712.1"/>
    <property type="molecule type" value="Genomic_DNA"/>
</dbReference>
<keyword evidence="1" id="KW-0479">Metal-binding</keyword>
<dbReference type="InterPro" id="IPR004843">
    <property type="entry name" value="Calcineurin-like_PHP"/>
</dbReference>
<gene>
    <name evidence="4" type="ORF">GMBLW1_02880</name>
</gene>
<dbReference type="PANTHER" id="PTHR31302:SF31">
    <property type="entry name" value="PHOSPHODIESTERASE YAEI"/>
    <property type="match status" value="1"/>
</dbReference>
<name>A0A6C2YS13_9BACT</name>
<dbReference type="KEGG" id="tim:GMBLW1_02880"/>
<dbReference type="RefSeq" id="WP_232056223.1">
    <property type="nucleotide sequence ID" value="NZ_LR593887.1"/>
</dbReference>
<keyword evidence="2" id="KW-0378">Hydrolase</keyword>